<evidence type="ECO:0000313" key="6">
    <source>
        <dbReference type="Proteomes" id="UP000077407"/>
    </source>
</evidence>
<dbReference type="InterPro" id="IPR006127">
    <property type="entry name" value="ZnuA-like"/>
</dbReference>
<protein>
    <submittedName>
        <fullName evidence="5">High-affinity zinc uptake system binding-protein ZnuA</fullName>
    </submittedName>
</protein>
<dbReference type="InterPro" id="IPR050492">
    <property type="entry name" value="Bact_metal-bind_prot9"/>
</dbReference>
<dbReference type="CDD" id="cd01017">
    <property type="entry name" value="AdcA"/>
    <property type="match status" value="1"/>
</dbReference>
<evidence type="ECO:0000256" key="2">
    <source>
        <dbReference type="ARBA" id="ARBA00022448"/>
    </source>
</evidence>
<dbReference type="Pfam" id="PF01297">
    <property type="entry name" value="ZnuA"/>
    <property type="match status" value="1"/>
</dbReference>
<dbReference type="Proteomes" id="UP000077407">
    <property type="component" value="Unassembled WGS sequence"/>
</dbReference>
<dbReference type="EMBL" id="LITT01000002">
    <property type="protein sequence ID" value="OAA92089.1"/>
    <property type="molecule type" value="Genomic_DNA"/>
</dbReference>
<dbReference type="GO" id="GO:0046872">
    <property type="term" value="F:metal ion binding"/>
    <property type="evidence" value="ECO:0007669"/>
    <property type="project" value="InterPro"/>
</dbReference>
<dbReference type="InterPro" id="IPR006129">
    <property type="entry name" value="AdhesinB"/>
</dbReference>
<dbReference type="PRINTS" id="PR00691">
    <property type="entry name" value="ADHESINB"/>
</dbReference>
<dbReference type="AlphaFoldDB" id="A0A162ND93"/>
<name>A0A162ND93_9CLOT</name>
<accession>A0A162ND93</accession>
<evidence type="ECO:0000313" key="5">
    <source>
        <dbReference type="EMBL" id="OAA92089.1"/>
    </source>
</evidence>
<reference evidence="5 6" key="1">
    <citation type="journal article" date="2015" name="Biotechnol. Bioeng.">
        <title>Genome sequence and phenotypic characterization of Caulobacter segnis.</title>
        <authorList>
            <person name="Patel S."/>
            <person name="Fletcher B."/>
            <person name="Scott D.C."/>
            <person name="Ely B."/>
        </authorList>
    </citation>
    <scope>NUCLEOTIDE SEQUENCE [LARGE SCALE GENOMIC DNA]</scope>
    <source>
        <strain evidence="5 6">ERI-2</strain>
    </source>
</reference>
<dbReference type="PANTHER" id="PTHR42953:SF3">
    <property type="entry name" value="HIGH-AFFINITY ZINC UPTAKE SYSTEM PROTEIN ZNUA"/>
    <property type="match status" value="1"/>
</dbReference>
<dbReference type="PRINTS" id="PR00690">
    <property type="entry name" value="ADHESNFAMILY"/>
</dbReference>
<dbReference type="PATRIC" id="fig|1538.10.peg.658"/>
<evidence type="ECO:0000256" key="4">
    <source>
        <dbReference type="RuleBase" id="RU003512"/>
    </source>
</evidence>
<gene>
    <name evidence="5" type="primary">znuA</name>
    <name evidence="5" type="ORF">WY13_00176</name>
</gene>
<keyword evidence="2 4" id="KW-0813">Transport</keyword>
<evidence type="ECO:0000256" key="1">
    <source>
        <dbReference type="ARBA" id="ARBA00011028"/>
    </source>
</evidence>
<dbReference type="SUPFAM" id="SSF53807">
    <property type="entry name" value="Helical backbone' metal receptor"/>
    <property type="match status" value="1"/>
</dbReference>
<dbReference type="GO" id="GO:0007155">
    <property type="term" value="P:cell adhesion"/>
    <property type="evidence" value="ECO:0007669"/>
    <property type="project" value="InterPro"/>
</dbReference>
<dbReference type="GO" id="GO:0030001">
    <property type="term" value="P:metal ion transport"/>
    <property type="evidence" value="ECO:0007669"/>
    <property type="project" value="InterPro"/>
</dbReference>
<proteinExistence type="inferred from homology"/>
<dbReference type="Gene3D" id="3.40.50.1980">
    <property type="entry name" value="Nitrogenase molybdenum iron protein domain"/>
    <property type="match status" value="2"/>
</dbReference>
<keyword evidence="3" id="KW-0732">Signal</keyword>
<dbReference type="PROSITE" id="PS51257">
    <property type="entry name" value="PROKAR_LIPOPROTEIN"/>
    <property type="match status" value="1"/>
</dbReference>
<organism evidence="5 6">
    <name type="scientific">Clostridium ljungdahlii</name>
    <dbReference type="NCBI Taxonomy" id="1538"/>
    <lineage>
        <taxon>Bacteria</taxon>
        <taxon>Bacillati</taxon>
        <taxon>Bacillota</taxon>
        <taxon>Clostridia</taxon>
        <taxon>Eubacteriales</taxon>
        <taxon>Clostridiaceae</taxon>
        <taxon>Clostridium</taxon>
    </lineage>
</organism>
<comment type="caution">
    <text evidence="5">The sequence shown here is derived from an EMBL/GenBank/DDBJ whole genome shotgun (WGS) entry which is preliminary data.</text>
</comment>
<comment type="similarity">
    <text evidence="1 4">Belongs to the bacterial solute-binding protein 9 family.</text>
</comment>
<dbReference type="PANTHER" id="PTHR42953">
    <property type="entry name" value="HIGH-AFFINITY ZINC UPTAKE SYSTEM PROTEIN ZNUA-RELATED"/>
    <property type="match status" value="1"/>
</dbReference>
<dbReference type="InterPro" id="IPR006128">
    <property type="entry name" value="Lipoprotein_PsaA-like"/>
</dbReference>
<sequence length="310" mass="35161">MLKRNTSIKFTILALIFTCIIFIFGGCTAGTASNNTKESKSKVKVVVSFNAMREFTSAIGKDKIDIITMIPTGTEPHDFEPTAKDFKNLSDANVFIYNGLDMESWKDKVLKSINNKNLIVVDTSKGSVPIKNTDSNETKEHGQYDPHMWLSLKNAKNQSKNIKDALIKADPSNKNFYEKNYNDFSKQLDDLYNEYNKKFQTVSNKSFVTGHAAFAYLCRDFGLKQNSVEDVFAEGEPSPKKLEGLVNYCRQNKIKTIFVEDMVSPKVSNTLAKEVGAKVEKIYTIEGNEDNKNYMQSMKYNLQMIYNSLK</sequence>
<dbReference type="RefSeq" id="WP_063553833.1">
    <property type="nucleotide sequence ID" value="NZ_LITT01000002.1"/>
</dbReference>
<evidence type="ECO:0000256" key="3">
    <source>
        <dbReference type="ARBA" id="ARBA00022729"/>
    </source>
</evidence>
<dbReference type="OrthoDB" id="9810636at2"/>